<dbReference type="RefSeq" id="WP_055286802.1">
    <property type="nucleotide sequence ID" value="NZ_CABIXW010000003.1"/>
</dbReference>
<protein>
    <submittedName>
        <fullName evidence="4">Uncharacterized conserved protein</fullName>
    </submittedName>
</protein>
<feature type="region of interest" description="Disordered" evidence="1">
    <location>
        <begin position="38"/>
        <end position="57"/>
    </location>
</feature>
<evidence type="ECO:0000256" key="1">
    <source>
        <dbReference type="SAM" id="MobiDB-lite"/>
    </source>
</evidence>
<feature type="region of interest" description="Disordered" evidence="1">
    <location>
        <begin position="93"/>
        <end position="158"/>
    </location>
</feature>
<evidence type="ECO:0000313" key="5">
    <source>
        <dbReference type="Proteomes" id="UP000095780"/>
    </source>
</evidence>
<feature type="domain" description="Peptidase C51" evidence="3">
    <location>
        <begin position="497"/>
        <end position="590"/>
    </location>
</feature>
<evidence type="ECO:0000259" key="3">
    <source>
        <dbReference type="Pfam" id="PF05257"/>
    </source>
</evidence>
<keyword evidence="2" id="KW-1133">Transmembrane helix</keyword>
<sequence length="615" mass="66748">MPDIKTRDTVKGTIKTLDKAAVAGERMKEAYVRTKEKAEHGVYSAESSPEEYAADRFSGGTETVTYEAAHQFDKQGRKGVQATRENISKAKEHFEQRKADAEQPNVGAGQHSPNAEQHGAVMEQRKADLPKKQAREKAADRVRRRSADTAHQSVKTADREVQAIKTVERGEKTIKQSARSTGKATVKTTQKSIKTAEQTARTTIKTSQATAKAAQKSAQAAAKASHRAAQAAREAAKATAAGIKAAAKATAAAVKAIIAATKALVAAIATGGWVAVVIIVIICLIGLMVGSCFGIFFSGEDTGTGQTMQTVVREINEDYENQLDTIKANISYDVLEMSGSRAVWPEVLSVYAVKTTTDPDNAMDVATVDDSRKAILKDIFWQMNEITSRTETNTETVIEESDDGNGNIVETTTTVTRTTLYITVSHKTAEEMADQFDFDADQREQLAELLADENNSLWAAVLYGIGVSDDAIVAVALSQVGNIGGQPYWSWYGFEGRVEWCACFVSWCANECGYIENGIIPKFAGCVNGVQWFKDRGQWADNSIEPTPGMIIFFDWDSPNGSSGPQDGQSDHVGIVEKCENGIVYTVEGNSGDSCRQRQYPVGYYEILGYGIPSY</sequence>
<feature type="transmembrane region" description="Helical" evidence="2">
    <location>
        <begin position="264"/>
        <end position="297"/>
    </location>
</feature>
<dbReference type="EMBL" id="CZBV01000003">
    <property type="protein sequence ID" value="CUQ84324.1"/>
    <property type="molecule type" value="Genomic_DNA"/>
</dbReference>
<name>A0A174ZAN1_9FIRM</name>
<dbReference type="InterPro" id="IPR007921">
    <property type="entry name" value="CHAP_dom"/>
</dbReference>
<proteinExistence type="predicted"/>
<dbReference type="Pfam" id="PF05257">
    <property type="entry name" value="CHAP"/>
    <property type="match status" value="1"/>
</dbReference>
<dbReference type="AlphaFoldDB" id="A0A174ZAN1"/>
<reference evidence="4 5" key="1">
    <citation type="submission" date="2015-09" db="EMBL/GenBank/DDBJ databases">
        <authorList>
            <consortium name="Pathogen Informatics"/>
        </authorList>
    </citation>
    <scope>NUCLEOTIDE SEQUENCE [LARGE SCALE GENOMIC DNA]</scope>
    <source>
        <strain evidence="4 5">2789STDY5834878</strain>
    </source>
</reference>
<keyword evidence="2" id="KW-0812">Transmembrane</keyword>
<gene>
    <name evidence="4" type="ORF">ERS852492_01388</name>
</gene>
<keyword evidence="2" id="KW-0472">Membrane</keyword>
<feature type="compositionally biased region" description="Basic and acidic residues" evidence="1">
    <location>
        <begin position="123"/>
        <end position="148"/>
    </location>
</feature>
<evidence type="ECO:0000313" key="4">
    <source>
        <dbReference type="EMBL" id="CUQ84324.1"/>
    </source>
</evidence>
<accession>A0A174ZAN1</accession>
<organism evidence="4 5">
    <name type="scientific">Lachnospira eligens</name>
    <dbReference type="NCBI Taxonomy" id="39485"/>
    <lineage>
        <taxon>Bacteria</taxon>
        <taxon>Bacillati</taxon>
        <taxon>Bacillota</taxon>
        <taxon>Clostridia</taxon>
        <taxon>Lachnospirales</taxon>
        <taxon>Lachnospiraceae</taxon>
        <taxon>Lachnospira</taxon>
    </lineage>
</organism>
<dbReference type="Proteomes" id="UP000095780">
    <property type="component" value="Unassembled WGS sequence"/>
</dbReference>
<evidence type="ECO:0000256" key="2">
    <source>
        <dbReference type="SAM" id="Phobius"/>
    </source>
</evidence>